<sequence>MAMFAWNVRGLGNKDTVRALKNICFKHNCHIVFLSETKQKKRYLEKIRMKMKLEHAFYVEPVGIAGGLALWWSSDVKVTVLQYDKNFIDVTISLNGEVEWFGTFIYAPPYEEEKKGSGRN</sequence>
<dbReference type="PANTHER" id="PTHR35218">
    <property type="entry name" value="RNASE H DOMAIN-CONTAINING PROTEIN"/>
    <property type="match status" value="1"/>
</dbReference>
<protein>
    <recommendedName>
        <fullName evidence="1">Endonuclease/exonuclease/phosphatase domain-containing protein</fullName>
    </recommendedName>
</protein>
<organism evidence="2 4">
    <name type="scientific">Hibiscus sabdariffa</name>
    <name type="common">roselle</name>
    <dbReference type="NCBI Taxonomy" id="183260"/>
    <lineage>
        <taxon>Eukaryota</taxon>
        <taxon>Viridiplantae</taxon>
        <taxon>Streptophyta</taxon>
        <taxon>Embryophyta</taxon>
        <taxon>Tracheophyta</taxon>
        <taxon>Spermatophyta</taxon>
        <taxon>Magnoliopsida</taxon>
        <taxon>eudicotyledons</taxon>
        <taxon>Gunneridae</taxon>
        <taxon>Pentapetalae</taxon>
        <taxon>rosids</taxon>
        <taxon>malvids</taxon>
        <taxon>Malvales</taxon>
        <taxon>Malvaceae</taxon>
        <taxon>Malvoideae</taxon>
        <taxon>Hibiscus</taxon>
    </lineage>
</organism>
<dbReference type="Gene3D" id="3.60.10.10">
    <property type="entry name" value="Endonuclease/exonuclease/phosphatase"/>
    <property type="match status" value="1"/>
</dbReference>
<accession>A0ABR1Z623</accession>
<keyword evidence="4" id="KW-1185">Reference proteome</keyword>
<evidence type="ECO:0000313" key="4">
    <source>
        <dbReference type="Proteomes" id="UP001472677"/>
    </source>
</evidence>
<evidence type="ECO:0000259" key="1">
    <source>
        <dbReference type="Pfam" id="PF03372"/>
    </source>
</evidence>
<dbReference type="InterPro" id="IPR005135">
    <property type="entry name" value="Endo/exonuclease/phosphatase"/>
</dbReference>
<comment type="caution">
    <text evidence="2">The sequence shown here is derived from an EMBL/GenBank/DDBJ whole genome shotgun (WGS) entry which is preliminary data.</text>
</comment>
<dbReference type="EMBL" id="JBBPBM010002917">
    <property type="protein sequence ID" value="KAK8473934.1"/>
    <property type="molecule type" value="Genomic_DNA"/>
</dbReference>
<reference evidence="2 4" key="1">
    <citation type="journal article" date="2024" name="G3 (Bethesda)">
        <title>Genome assembly of Hibiscus sabdariffa L. provides insights into metabolisms of medicinal natural products.</title>
        <authorList>
            <person name="Kim T."/>
        </authorList>
    </citation>
    <scope>NUCLEOTIDE SEQUENCE [LARGE SCALE GENOMIC DNA]</scope>
    <source>
        <strain evidence="2">TK-2024</strain>
        <tissue evidence="2">Old leaves</tissue>
    </source>
</reference>
<dbReference type="InterPro" id="IPR036691">
    <property type="entry name" value="Endo/exonu/phosph_ase_sf"/>
</dbReference>
<feature type="domain" description="Endonuclease/exonuclease/phosphatase" evidence="1">
    <location>
        <begin position="6"/>
        <end position="105"/>
    </location>
</feature>
<dbReference type="SUPFAM" id="SSF56219">
    <property type="entry name" value="DNase I-like"/>
    <property type="match status" value="1"/>
</dbReference>
<proteinExistence type="predicted"/>
<dbReference type="EMBL" id="JBBPBM010000107">
    <property type="protein sequence ID" value="KAK8507596.1"/>
    <property type="molecule type" value="Genomic_DNA"/>
</dbReference>
<gene>
    <name evidence="3" type="ORF">V6N12_017889</name>
    <name evidence="2" type="ORF">V6N12_072882</name>
</gene>
<dbReference type="PANTHER" id="PTHR35218:SF9">
    <property type="entry name" value="ENDONUCLEASE_EXONUCLEASE_PHOSPHATASE DOMAIN-CONTAINING PROTEIN"/>
    <property type="match status" value="1"/>
</dbReference>
<dbReference type="Proteomes" id="UP001472677">
    <property type="component" value="Unassembled WGS sequence"/>
</dbReference>
<name>A0ABR1Z623_9ROSI</name>
<evidence type="ECO:0000313" key="2">
    <source>
        <dbReference type="EMBL" id="KAK8473934.1"/>
    </source>
</evidence>
<dbReference type="Pfam" id="PF03372">
    <property type="entry name" value="Exo_endo_phos"/>
    <property type="match status" value="1"/>
</dbReference>
<evidence type="ECO:0000313" key="3">
    <source>
        <dbReference type="EMBL" id="KAK8507596.1"/>
    </source>
</evidence>